<accession>A0A3D5NES1</accession>
<dbReference type="AlphaFoldDB" id="A0A3D5NES1"/>
<comment type="caution">
    <text evidence="1">The sequence shown here is derived from an EMBL/GenBank/DDBJ whole genome shotgun (WGS) entry which is preliminary data.</text>
</comment>
<name>A0A3D5NES1_9PROT</name>
<dbReference type="EMBL" id="DPOP01000169">
    <property type="protein sequence ID" value="HCW69916.1"/>
    <property type="molecule type" value="Genomic_DNA"/>
</dbReference>
<dbReference type="RefSeq" id="WP_277279250.1">
    <property type="nucleotide sequence ID" value="NZ_DPOP01000169.1"/>
</dbReference>
<evidence type="ECO:0000313" key="1">
    <source>
        <dbReference type="EMBL" id="HCW69916.1"/>
    </source>
</evidence>
<dbReference type="Pfam" id="PF26412">
    <property type="entry name" value="BrxE"/>
    <property type="match status" value="1"/>
</dbReference>
<sequence>MAHNRNFEIIRRIIETRYVVGFLGEKSQCNWWPSSFYESSSISFLEPVFCRTTSLAQYHGVVEAARRFHDENLNVGSYHIFRLPEEMEQDLHDMVQTGSNEIFDARVIFDQATALSTLAQFGNVRSGGAVGPVKVGRIAELGDTALLNKICEIYQLAMSSHTHALPYLVE</sequence>
<protein>
    <submittedName>
        <fullName evidence="1">BrxE family protein</fullName>
    </submittedName>
</protein>
<proteinExistence type="predicted"/>
<reference evidence="1 2" key="1">
    <citation type="journal article" date="2018" name="Nat. Biotechnol.">
        <title>A standardized bacterial taxonomy based on genome phylogeny substantially revises the tree of life.</title>
        <authorList>
            <person name="Parks D.H."/>
            <person name="Chuvochina M."/>
            <person name="Waite D.W."/>
            <person name="Rinke C."/>
            <person name="Skarshewski A."/>
            <person name="Chaumeil P.A."/>
            <person name="Hugenholtz P."/>
        </authorList>
    </citation>
    <scope>NUCLEOTIDE SEQUENCE [LARGE SCALE GENOMIC DNA]</scope>
    <source>
        <strain evidence="1">UBA9881</strain>
    </source>
</reference>
<dbReference type="Proteomes" id="UP000264179">
    <property type="component" value="Unassembled WGS sequence"/>
</dbReference>
<evidence type="ECO:0000313" key="2">
    <source>
        <dbReference type="Proteomes" id="UP000264179"/>
    </source>
</evidence>
<gene>
    <name evidence="1" type="ORF">DHR80_22460</name>
</gene>
<organism evidence="1 2">
    <name type="scientific">Thalassospira lucentensis</name>
    <dbReference type="NCBI Taxonomy" id="168935"/>
    <lineage>
        <taxon>Bacteria</taxon>
        <taxon>Pseudomonadati</taxon>
        <taxon>Pseudomonadota</taxon>
        <taxon>Alphaproteobacteria</taxon>
        <taxon>Rhodospirillales</taxon>
        <taxon>Thalassospiraceae</taxon>
        <taxon>Thalassospira</taxon>
    </lineage>
</organism>
<dbReference type="InterPro" id="IPR058690">
    <property type="entry name" value="BrxE"/>
</dbReference>
<dbReference type="NCBIfam" id="NF033447">
    <property type="entry name" value="BrxE_fam"/>
    <property type="match status" value="1"/>
</dbReference>